<organism evidence="2 3">
    <name type="scientific">Onchocerca flexuosa</name>
    <dbReference type="NCBI Taxonomy" id="387005"/>
    <lineage>
        <taxon>Eukaryota</taxon>
        <taxon>Metazoa</taxon>
        <taxon>Ecdysozoa</taxon>
        <taxon>Nematoda</taxon>
        <taxon>Chromadorea</taxon>
        <taxon>Rhabditida</taxon>
        <taxon>Spirurina</taxon>
        <taxon>Spiruromorpha</taxon>
        <taxon>Filarioidea</taxon>
        <taxon>Onchocercidae</taxon>
        <taxon>Onchocerca</taxon>
    </lineage>
</organism>
<dbReference type="EMBL" id="KZ269977">
    <property type="protein sequence ID" value="OZC12545.1"/>
    <property type="molecule type" value="Genomic_DNA"/>
</dbReference>
<sequence>MKMSVAHPFKQTLLPHYRSPSTHQNCSNTTITSAPLIPQSPPPADAHRYSATKGLYYMVL</sequence>
<accession>A0A238C609</accession>
<reference evidence="2 3" key="1">
    <citation type="submission" date="2015-12" db="EMBL/GenBank/DDBJ databases">
        <title>Draft genome of the nematode, Onchocerca flexuosa.</title>
        <authorList>
            <person name="Mitreva M."/>
        </authorList>
    </citation>
    <scope>NUCLEOTIDE SEQUENCE [LARGE SCALE GENOMIC DNA]</scope>
    <source>
        <strain evidence="2">Red Deer</strain>
    </source>
</reference>
<name>A0A238C609_9BILA</name>
<proteinExistence type="predicted"/>
<dbReference type="AlphaFoldDB" id="A0A238C609"/>
<feature type="region of interest" description="Disordered" evidence="1">
    <location>
        <begin position="14"/>
        <end position="45"/>
    </location>
</feature>
<feature type="compositionally biased region" description="Polar residues" evidence="1">
    <location>
        <begin position="19"/>
        <end position="33"/>
    </location>
</feature>
<protein>
    <submittedName>
        <fullName evidence="2">Uncharacterized protein</fullName>
    </submittedName>
</protein>
<keyword evidence="3" id="KW-1185">Reference proteome</keyword>
<dbReference type="Proteomes" id="UP000242913">
    <property type="component" value="Unassembled WGS sequence"/>
</dbReference>
<gene>
    <name evidence="2" type="ORF">X798_00176</name>
</gene>
<evidence type="ECO:0000313" key="2">
    <source>
        <dbReference type="EMBL" id="OZC12545.1"/>
    </source>
</evidence>
<evidence type="ECO:0000313" key="3">
    <source>
        <dbReference type="Proteomes" id="UP000242913"/>
    </source>
</evidence>
<evidence type="ECO:0000256" key="1">
    <source>
        <dbReference type="SAM" id="MobiDB-lite"/>
    </source>
</evidence>